<proteinExistence type="predicted"/>
<dbReference type="Proteomes" id="UP000823603">
    <property type="component" value="Unassembled WGS sequence"/>
</dbReference>
<accession>A0A9D9IFZ5</accession>
<dbReference type="Gene3D" id="1.20.910.10">
    <property type="entry name" value="Heme oxygenase-like"/>
    <property type="match status" value="1"/>
</dbReference>
<dbReference type="InterPro" id="IPR050967">
    <property type="entry name" value="Thiamine_Salvage_TenA"/>
</dbReference>
<reference evidence="2" key="2">
    <citation type="journal article" date="2021" name="PeerJ">
        <title>Extensive microbial diversity within the chicken gut microbiome revealed by metagenomics and culture.</title>
        <authorList>
            <person name="Gilroy R."/>
            <person name="Ravi A."/>
            <person name="Getino M."/>
            <person name="Pursley I."/>
            <person name="Horton D.L."/>
            <person name="Alikhan N.F."/>
            <person name="Baker D."/>
            <person name="Gharbi K."/>
            <person name="Hall N."/>
            <person name="Watson M."/>
            <person name="Adriaenssens E.M."/>
            <person name="Foster-Nyarko E."/>
            <person name="Jarju S."/>
            <person name="Secka A."/>
            <person name="Antonio M."/>
            <person name="Oren A."/>
            <person name="Chaudhuri R.R."/>
            <person name="La Ragione R."/>
            <person name="Hildebrand F."/>
            <person name="Pallen M.J."/>
        </authorList>
    </citation>
    <scope>NUCLEOTIDE SEQUENCE</scope>
    <source>
        <strain evidence="2">B2-22910</strain>
    </source>
</reference>
<evidence type="ECO:0000313" key="2">
    <source>
        <dbReference type="EMBL" id="MBO8471732.1"/>
    </source>
</evidence>
<dbReference type="AlphaFoldDB" id="A0A9D9IFZ5"/>
<sequence>MDRIIADSLKLWEDAANEDFLEKMGTGTLEKERFYDYIVQDSIYLRDYLKAFAMAIFKSRSLREMQVFYSVLGFVNDSENATRLRYLADNGMTDDDVEKAIRKPACAAYTSFLTGTAEKEDIPEILMAVMPCMLGYHFVFSRLLERHPGVLDTYYGPLVADYTSSYYKECCDYWTSYCNEVCSGLDESRKERLDSLFQEASRHELYFWQMAGGKL</sequence>
<dbReference type="PANTHER" id="PTHR43198">
    <property type="entry name" value="BIFUNCTIONAL TH2 PROTEIN"/>
    <property type="match status" value="1"/>
</dbReference>
<dbReference type="GO" id="GO:0005829">
    <property type="term" value="C:cytosol"/>
    <property type="evidence" value="ECO:0007669"/>
    <property type="project" value="TreeGrafter"/>
</dbReference>
<dbReference type="SUPFAM" id="SSF48613">
    <property type="entry name" value="Heme oxygenase-like"/>
    <property type="match status" value="1"/>
</dbReference>
<comment type="caution">
    <text evidence="2">The sequence shown here is derived from an EMBL/GenBank/DDBJ whole genome shotgun (WGS) entry which is preliminary data.</text>
</comment>
<dbReference type="InterPro" id="IPR004305">
    <property type="entry name" value="Thiaminase-2/PQQC"/>
</dbReference>
<feature type="domain" description="Thiaminase-2/PQQC" evidence="1">
    <location>
        <begin position="11"/>
        <end position="211"/>
    </location>
</feature>
<organism evidence="2 3">
    <name type="scientific">Candidatus Cryptobacteroides faecavium</name>
    <dbReference type="NCBI Taxonomy" id="2840762"/>
    <lineage>
        <taxon>Bacteria</taxon>
        <taxon>Pseudomonadati</taxon>
        <taxon>Bacteroidota</taxon>
        <taxon>Bacteroidia</taxon>
        <taxon>Bacteroidales</taxon>
        <taxon>Candidatus Cryptobacteroides</taxon>
    </lineage>
</organism>
<dbReference type="PANTHER" id="PTHR43198:SF2">
    <property type="entry name" value="SI:CH1073-67J19.1-RELATED"/>
    <property type="match status" value="1"/>
</dbReference>
<protein>
    <recommendedName>
        <fullName evidence="1">Thiaminase-2/PQQC domain-containing protein</fullName>
    </recommendedName>
</protein>
<dbReference type="InterPro" id="IPR016084">
    <property type="entry name" value="Haem_Oase-like_multi-hlx"/>
</dbReference>
<dbReference type="Pfam" id="PF03070">
    <property type="entry name" value="TENA_THI-4"/>
    <property type="match status" value="1"/>
</dbReference>
<reference evidence="2" key="1">
    <citation type="submission" date="2020-10" db="EMBL/GenBank/DDBJ databases">
        <authorList>
            <person name="Gilroy R."/>
        </authorList>
    </citation>
    <scope>NUCLEOTIDE SEQUENCE</scope>
    <source>
        <strain evidence="2">B2-22910</strain>
    </source>
</reference>
<gene>
    <name evidence="2" type="ORF">IAB82_08070</name>
</gene>
<evidence type="ECO:0000259" key="1">
    <source>
        <dbReference type="Pfam" id="PF03070"/>
    </source>
</evidence>
<name>A0A9D9IFZ5_9BACT</name>
<dbReference type="EMBL" id="JADIMB010000118">
    <property type="protein sequence ID" value="MBO8471732.1"/>
    <property type="molecule type" value="Genomic_DNA"/>
</dbReference>
<evidence type="ECO:0000313" key="3">
    <source>
        <dbReference type="Proteomes" id="UP000823603"/>
    </source>
</evidence>